<dbReference type="PANTHER" id="PTHR43214">
    <property type="entry name" value="TWO-COMPONENT RESPONSE REGULATOR"/>
    <property type="match status" value="1"/>
</dbReference>
<dbReference type="Pfam" id="PF00196">
    <property type="entry name" value="GerE"/>
    <property type="match status" value="1"/>
</dbReference>
<dbReference type="Gene3D" id="3.40.50.2300">
    <property type="match status" value="1"/>
</dbReference>
<dbReference type="InterPro" id="IPR058245">
    <property type="entry name" value="NreC/VraR/RcsB-like_REC"/>
</dbReference>
<dbReference type="Proteomes" id="UP000825051">
    <property type="component" value="Chromosome"/>
</dbReference>
<dbReference type="GO" id="GO:0003677">
    <property type="term" value="F:DNA binding"/>
    <property type="evidence" value="ECO:0007669"/>
    <property type="project" value="UniProtKB-KW"/>
</dbReference>
<evidence type="ECO:0000256" key="2">
    <source>
        <dbReference type="ARBA" id="ARBA00023125"/>
    </source>
</evidence>
<dbReference type="PRINTS" id="PR00038">
    <property type="entry name" value="HTHLUXR"/>
</dbReference>
<dbReference type="InterPro" id="IPR000792">
    <property type="entry name" value="Tscrpt_reg_LuxR_C"/>
</dbReference>
<evidence type="ECO:0000313" key="6">
    <source>
        <dbReference type="EMBL" id="QYM79180.1"/>
    </source>
</evidence>
<dbReference type="SUPFAM" id="SSF52172">
    <property type="entry name" value="CheY-like"/>
    <property type="match status" value="1"/>
</dbReference>
<dbReference type="InterPro" id="IPR016032">
    <property type="entry name" value="Sig_transdc_resp-reg_C-effctor"/>
</dbReference>
<feature type="domain" description="Response regulatory" evidence="5">
    <location>
        <begin position="3"/>
        <end position="119"/>
    </location>
</feature>
<dbReference type="InterPro" id="IPR001789">
    <property type="entry name" value="Sig_transdc_resp-reg_receiver"/>
</dbReference>
<dbReference type="GO" id="GO:0006355">
    <property type="term" value="P:regulation of DNA-templated transcription"/>
    <property type="evidence" value="ECO:0007669"/>
    <property type="project" value="InterPro"/>
</dbReference>
<dbReference type="GO" id="GO:0000160">
    <property type="term" value="P:phosphorelay signal transduction system"/>
    <property type="evidence" value="ECO:0007669"/>
    <property type="project" value="InterPro"/>
</dbReference>
<dbReference type="SMART" id="SM00421">
    <property type="entry name" value="HTH_LUXR"/>
    <property type="match status" value="1"/>
</dbReference>
<dbReference type="AlphaFoldDB" id="A0A8F9XHC4"/>
<dbReference type="KEGG" id="ole:K0B96_00765"/>
<keyword evidence="2" id="KW-0238">DNA-binding</keyword>
<dbReference type="PANTHER" id="PTHR43214:SF43">
    <property type="entry name" value="TWO-COMPONENT RESPONSE REGULATOR"/>
    <property type="match status" value="1"/>
</dbReference>
<dbReference type="EMBL" id="CP080507">
    <property type="protein sequence ID" value="QYM79180.1"/>
    <property type="molecule type" value="Genomic_DNA"/>
</dbReference>
<evidence type="ECO:0000256" key="1">
    <source>
        <dbReference type="ARBA" id="ARBA00022553"/>
    </source>
</evidence>
<organism evidence="6 7">
    <name type="scientific">Horticoccus luteus</name>
    <dbReference type="NCBI Taxonomy" id="2862869"/>
    <lineage>
        <taxon>Bacteria</taxon>
        <taxon>Pseudomonadati</taxon>
        <taxon>Verrucomicrobiota</taxon>
        <taxon>Opitutia</taxon>
        <taxon>Opitutales</taxon>
        <taxon>Opitutaceae</taxon>
        <taxon>Horticoccus</taxon>
    </lineage>
</organism>
<feature type="modified residue" description="4-aspartylphosphate" evidence="3">
    <location>
        <position position="54"/>
    </location>
</feature>
<sequence length="213" mass="23334">MTTVVLADDHDIVRRGVRSMLEAEGCFTIVAELADGLSAAQAVAQHQPDLLVLDLSLPRLHGIEVLRQARASSPRTKVVILSMHNDEPYVIEALRGGAMAYVLKGSDSTEILRAIREVLAGRRFLSGPLSEWAINALVNKPADSSDALASLSPREREVLHFAAEGLATSEIAEKLFISPRTAETHRTNLMRKLGLQNQTDLIRFAIRRGLIQP</sequence>
<evidence type="ECO:0000313" key="7">
    <source>
        <dbReference type="Proteomes" id="UP000825051"/>
    </source>
</evidence>
<accession>A0A8F9XHC4</accession>
<evidence type="ECO:0000256" key="3">
    <source>
        <dbReference type="PROSITE-ProRule" id="PRU00169"/>
    </source>
</evidence>
<dbReference type="CDD" id="cd17535">
    <property type="entry name" value="REC_NarL-like"/>
    <property type="match status" value="1"/>
</dbReference>
<dbReference type="PROSITE" id="PS50043">
    <property type="entry name" value="HTH_LUXR_2"/>
    <property type="match status" value="1"/>
</dbReference>
<protein>
    <submittedName>
        <fullName evidence="6">Response regulator transcription factor</fullName>
    </submittedName>
</protein>
<dbReference type="PROSITE" id="PS50110">
    <property type="entry name" value="RESPONSE_REGULATORY"/>
    <property type="match status" value="1"/>
</dbReference>
<keyword evidence="7" id="KW-1185">Reference proteome</keyword>
<reference evidence="6" key="1">
    <citation type="submission" date="2021-08" db="EMBL/GenBank/DDBJ databases">
        <title>Genome of a novel bacterium of the phylum Verrucomicrobia, Oleiharenicola sp. KSB-15.</title>
        <authorList>
            <person name="Chung J.-H."/>
            <person name="Ahn J.-H."/>
            <person name="Yoon Y."/>
            <person name="Kim D.-Y."/>
            <person name="An S.-H."/>
            <person name="Park I."/>
            <person name="Yeon J."/>
        </authorList>
    </citation>
    <scope>NUCLEOTIDE SEQUENCE</scope>
    <source>
        <strain evidence="6">KSB-15</strain>
    </source>
</reference>
<evidence type="ECO:0000259" key="5">
    <source>
        <dbReference type="PROSITE" id="PS50110"/>
    </source>
</evidence>
<dbReference type="RefSeq" id="WP_220162705.1">
    <property type="nucleotide sequence ID" value="NZ_CP080507.1"/>
</dbReference>
<name>A0A8F9XHC4_9BACT</name>
<proteinExistence type="predicted"/>
<feature type="domain" description="HTH luxR-type" evidence="4">
    <location>
        <begin position="144"/>
        <end position="209"/>
    </location>
</feature>
<dbReference type="SUPFAM" id="SSF46894">
    <property type="entry name" value="C-terminal effector domain of the bipartite response regulators"/>
    <property type="match status" value="1"/>
</dbReference>
<dbReference type="Pfam" id="PF00072">
    <property type="entry name" value="Response_reg"/>
    <property type="match status" value="1"/>
</dbReference>
<evidence type="ECO:0000259" key="4">
    <source>
        <dbReference type="PROSITE" id="PS50043"/>
    </source>
</evidence>
<dbReference type="SMART" id="SM00448">
    <property type="entry name" value="REC"/>
    <property type="match status" value="1"/>
</dbReference>
<dbReference type="CDD" id="cd06170">
    <property type="entry name" value="LuxR_C_like"/>
    <property type="match status" value="1"/>
</dbReference>
<dbReference type="InterPro" id="IPR011006">
    <property type="entry name" value="CheY-like_superfamily"/>
</dbReference>
<dbReference type="InterPro" id="IPR039420">
    <property type="entry name" value="WalR-like"/>
</dbReference>
<keyword evidence="1 3" id="KW-0597">Phosphoprotein</keyword>
<gene>
    <name evidence="6" type="ORF">K0B96_00765</name>
</gene>